<evidence type="ECO:0000313" key="1">
    <source>
        <dbReference type="EMBL" id="TFJ97395.1"/>
    </source>
</evidence>
<name>A0A4D9DIV2_9SAUR</name>
<keyword evidence="2" id="KW-1185">Reference proteome</keyword>
<sequence>MPCGQFACLGVQAALRSIPWSEHPRETAGKGTNLPGSSETSELFSLWPFQWLELLLMLVCKISRVSAAGGVSPVLPLIWFHGSTRGFGRPLAIGPSAALSPLPG</sequence>
<protein>
    <submittedName>
        <fullName evidence="1">Heat-stable enterotoxin receptor-like</fullName>
    </submittedName>
</protein>
<proteinExistence type="predicted"/>
<organism evidence="1 2">
    <name type="scientific">Platysternon megacephalum</name>
    <name type="common">big-headed turtle</name>
    <dbReference type="NCBI Taxonomy" id="55544"/>
    <lineage>
        <taxon>Eukaryota</taxon>
        <taxon>Metazoa</taxon>
        <taxon>Chordata</taxon>
        <taxon>Craniata</taxon>
        <taxon>Vertebrata</taxon>
        <taxon>Euteleostomi</taxon>
        <taxon>Archelosauria</taxon>
        <taxon>Testudinata</taxon>
        <taxon>Testudines</taxon>
        <taxon>Cryptodira</taxon>
        <taxon>Durocryptodira</taxon>
        <taxon>Testudinoidea</taxon>
        <taxon>Platysternidae</taxon>
        <taxon>Platysternon</taxon>
    </lineage>
</organism>
<reference evidence="1 2" key="2">
    <citation type="submission" date="2019-04" db="EMBL/GenBank/DDBJ databases">
        <title>The genome sequence of big-headed turtle.</title>
        <authorList>
            <person name="Gong S."/>
        </authorList>
    </citation>
    <scope>NUCLEOTIDE SEQUENCE [LARGE SCALE GENOMIC DNA]</scope>
    <source>
        <strain evidence="1">DO16091913</strain>
        <tissue evidence="1">Muscle</tissue>
    </source>
</reference>
<dbReference type="Proteomes" id="UP000297703">
    <property type="component" value="Unassembled WGS sequence"/>
</dbReference>
<reference evidence="1 2" key="1">
    <citation type="submission" date="2019-04" db="EMBL/GenBank/DDBJ databases">
        <title>Draft genome of the big-headed turtle Platysternon megacephalum.</title>
        <authorList>
            <person name="Gong S."/>
        </authorList>
    </citation>
    <scope>NUCLEOTIDE SEQUENCE [LARGE SCALE GENOMIC DNA]</scope>
    <source>
        <strain evidence="1">DO16091913</strain>
        <tissue evidence="1">Muscle</tissue>
    </source>
</reference>
<keyword evidence="1" id="KW-0675">Receptor</keyword>
<dbReference type="AlphaFoldDB" id="A0A4D9DIV2"/>
<gene>
    <name evidence="1" type="ORF">DR999_PMT20771</name>
</gene>
<accession>A0A4D9DIV2</accession>
<comment type="caution">
    <text evidence="1">The sequence shown here is derived from an EMBL/GenBank/DDBJ whole genome shotgun (WGS) entry which is preliminary data.</text>
</comment>
<evidence type="ECO:0000313" key="2">
    <source>
        <dbReference type="Proteomes" id="UP000297703"/>
    </source>
</evidence>
<dbReference type="EMBL" id="QXTE01000498">
    <property type="protein sequence ID" value="TFJ97395.1"/>
    <property type="molecule type" value="Genomic_DNA"/>
</dbReference>